<accession>A0A367LG38</accession>
<sequence length="343" mass="38726">MVANPALTLNYQVAGSWGPVRADSINIFPSSLTTSEWLYHCGPIPERIRKRPWELIMTSNSLANGPLNLEHDQVVDWGLYILSMLPQELQDNDLWRQEREEIRDNINLETGDSYMVARLNKLASWLWDQREARAFVCWPNDEVMRYIRSLASYTDGVANLFASDVSLEKAHAGWNAVPWTIDSVSLTVVHCLDSKDKFFKDVAIVLAKSTVTSGWKFGTTRIRTLREFLVKHHDPFLKAVGMAVLPSYTCSDGDRCRQHLLLGKAYLPKDWEDLLAKIRKAIGAGLTVCLKRGRVEMSNAHVYIDMGKARALADILADETRVKPTCTEDIWADLTSIPFASAS</sequence>
<dbReference type="AlphaFoldDB" id="A0A367LG38"/>
<gene>
    <name evidence="1" type="ORF">L249_1225</name>
</gene>
<evidence type="ECO:0000313" key="1">
    <source>
        <dbReference type="EMBL" id="RCI13393.1"/>
    </source>
</evidence>
<reference evidence="1 2" key="1">
    <citation type="journal article" date="2015" name="BMC Genomics">
        <title>Insights from the genome of Ophiocordyceps polyrhachis-furcata to pathogenicity and host specificity in insect fungi.</title>
        <authorList>
            <person name="Wichadakul D."/>
            <person name="Kobmoo N."/>
            <person name="Ingsriswang S."/>
            <person name="Tangphatsornruang S."/>
            <person name="Chantasingh D."/>
            <person name="Luangsa-ard J.J."/>
            <person name="Eurwilaichitr L."/>
        </authorList>
    </citation>
    <scope>NUCLEOTIDE SEQUENCE [LARGE SCALE GENOMIC DNA]</scope>
    <source>
        <strain evidence="1 2">BCC 54312</strain>
    </source>
</reference>
<comment type="caution">
    <text evidence="1">The sequence shown here is derived from an EMBL/GenBank/DDBJ whole genome shotgun (WGS) entry which is preliminary data.</text>
</comment>
<keyword evidence="2" id="KW-1185">Reference proteome</keyword>
<protein>
    <submittedName>
        <fullName evidence="1">Uncharacterized protein</fullName>
    </submittedName>
</protein>
<proteinExistence type="predicted"/>
<organism evidence="1 2">
    <name type="scientific">Ophiocordyceps polyrhachis-furcata BCC 54312</name>
    <dbReference type="NCBI Taxonomy" id="1330021"/>
    <lineage>
        <taxon>Eukaryota</taxon>
        <taxon>Fungi</taxon>
        <taxon>Dikarya</taxon>
        <taxon>Ascomycota</taxon>
        <taxon>Pezizomycotina</taxon>
        <taxon>Sordariomycetes</taxon>
        <taxon>Hypocreomycetidae</taxon>
        <taxon>Hypocreales</taxon>
        <taxon>Ophiocordycipitaceae</taxon>
        <taxon>Ophiocordyceps</taxon>
    </lineage>
</organism>
<dbReference type="Proteomes" id="UP000253664">
    <property type="component" value="Unassembled WGS sequence"/>
</dbReference>
<dbReference type="EMBL" id="LKCN02000007">
    <property type="protein sequence ID" value="RCI13393.1"/>
    <property type="molecule type" value="Genomic_DNA"/>
</dbReference>
<evidence type="ECO:0000313" key="2">
    <source>
        <dbReference type="Proteomes" id="UP000253664"/>
    </source>
</evidence>
<name>A0A367LG38_9HYPO</name>
<dbReference type="OrthoDB" id="4908214at2759"/>